<evidence type="ECO:0000256" key="7">
    <source>
        <dbReference type="ARBA" id="ARBA00022598"/>
    </source>
</evidence>
<evidence type="ECO:0000256" key="3">
    <source>
        <dbReference type="ARBA" id="ARBA00008258"/>
    </source>
</evidence>
<feature type="short sequence motif" description="'HIGH' region" evidence="16">
    <location>
        <begin position="51"/>
        <end position="61"/>
    </location>
</feature>
<dbReference type="Pfam" id="PF01588">
    <property type="entry name" value="tRNA_bind"/>
    <property type="match status" value="1"/>
</dbReference>
<feature type="binding site" evidence="16">
    <location>
        <position position="185"/>
    </location>
    <ligand>
        <name>Zn(2+)</name>
        <dbReference type="ChEBI" id="CHEBI:29105"/>
    </ligand>
</feature>
<gene>
    <name evidence="16" type="primary">metG</name>
    <name evidence="18" type="ORF">SAMN05421848_2201</name>
</gene>
<dbReference type="FunFam" id="2.20.28.20:FF:000001">
    <property type="entry name" value="Methionine--tRNA ligase"/>
    <property type="match status" value="1"/>
</dbReference>
<sequence>MLQSAIDFTLFTPSGPARPGLGFRHGNSLFMSSPTTSDNARRQILVTSALPYANGSIHLGHLLEYIQTDIWVRFQKSRGHECHYVCADDAHGTAIMLRAEQEGITSQQLIDRVNAEHQADFARFGVAFDNYYSTHSEENRVHSERIYRALRDGGFIATRDVEQMYDPERGMFLADRFVKGTCPKCHTDDQYGDNCEACGATYTPAELLNPVSAVSGATPVVKSSTHYFFELPKFEPFLKEWTRSDRLQPQISNKLQEWFEAGLNDWDISRDAPYFGFEIPDAPGKYFYVWVDAPIGYMASFQQLCEREGLDFDQYWQKDSTAELYHFIGKDIVYFHALFWPAMLEGANLRTPTGVNCHGFVTVNGAKMSKSRGTFIKAETYEQFLNPEYLRYYFAAKLTAGVDDLDLNLEDFAARVNADLVGKVVNIASRCAGFVKKSGGRLSGTCAEPELVQRFIDEGEAIAADFEAREFARAVRRIMALADDANGYIAEKAPWALAKEEGREQEVLDICSVGINLFRQLVVYLAPIVPTLAEGARTFLNLETLDWASRTTVLTDHPIEKFKPLMTRVESDRIDQMIEASKEDLAVEKKLKDDAKAAQNNAVSAPGDGEENTPAADIEPIAPEIAIDDFAKVDLRIARITQAEYVEGADKLLKLTLDIGSETRTVFSGIRAQYAPEALENRLTVMIANLAPRKMRFGVSEGMVLAAGDNDGIYLLSPDSGATPGSRVS</sequence>
<dbReference type="Gene3D" id="3.40.50.620">
    <property type="entry name" value="HUPs"/>
    <property type="match status" value="1"/>
</dbReference>
<keyword evidence="12 16" id="KW-0694">RNA-binding</keyword>
<organism evidence="18 19">
    <name type="scientific">Kushneria avicenniae</name>
    <dbReference type="NCBI Taxonomy" id="402385"/>
    <lineage>
        <taxon>Bacteria</taxon>
        <taxon>Pseudomonadati</taxon>
        <taxon>Pseudomonadota</taxon>
        <taxon>Gammaproteobacteria</taxon>
        <taxon>Oceanospirillales</taxon>
        <taxon>Halomonadaceae</taxon>
        <taxon>Kushneria</taxon>
    </lineage>
</organism>
<evidence type="ECO:0000256" key="1">
    <source>
        <dbReference type="ARBA" id="ARBA00003314"/>
    </source>
</evidence>
<dbReference type="NCBIfam" id="NF001100">
    <property type="entry name" value="PRK00133.1"/>
    <property type="match status" value="1"/>
</dbReference>
<keyword evidence="11 16" id="KW-0067">ATP-binding</keyword>
<protein>
    <recommendedName>
        <fullName evidence="16">Methionine--tRNA ligase</fullName>
        <ecNumber evidence="16">6.1.1.10</ecNumber>
    </recommendedName>
    <alternativeName>
        <fullName evidence="16">Methionyl-tRNA synthetase</fullName>
        <shortName evidence="16">MetRS</shortName>
    </alternativeName>
</protein>
<dbReference type="InterPro" id="IPR002547">
    <property type="entry name" value="tRNA-bd_dom"/>
</dbReference>
<evidence type="ECO:0000256" key="4">
    <source>
        <dbReference type="ARBA" id="ARBA00011738"/>
    </source>
</evidence>
<dbReference type="Proteomes" id="UP000199046">
    <property type="component" value="Unassembled WGS sequence"/>
</dbReference>
<keyword evidence="5 16" id="KW-0963">Cytoplasm</keyword>
<keyword evidence="7 16" id="KW-0436">Ligase</keyword>
<comment type="cofactor">
    <cofactor evidence="16">
        <name>Zn(2+)</name>
        <dbReference type="ChEBI" id="CHEBI:29105"/>
    </cofactor>
    <text evidence="16">Binds 1 zinc ion per subunit.</text>
</comment>
<dbReference type="SUPFAM" id="SSF57770">
    <property type="entry name" value="Methionyl-tRNA synthetase (MetRS), Zn-domain"/>
    <property type="match status" value="1"/>
</dbReference>
<keyword evidence="13 16" id="KW-0648">Protein biosynthesis</keyword>
<dbReference type="NCBIfam" id="TIGR00399">
    <property type="entry name" value="metG_C_term"/>
    <property type="match status" value="1"/>
</dbReference>
<dbReference type="CDD" id="cd00814">
    <property type="entry name" value="MetRS_core"/>
    <property type="match status" value="1"/>
</dbReference>
<dbReference type="InterPro" id="IPR001412">
    <property type="entry name" value="aa-tRNA-synth_I_CS"/>
</dbReference>
<dbReference type="InterPro" id="IPR033911">
    <property type="entry name" value="MetRS_core"/>
</dbReference>
<dbReference type="GO" id="GO:0006431">
    <property type="term" value="P:methionyl-tRNA aminoacylation"/>
    <property type="evidence" value="ECO:0007669"/>
    <property type="project" value="UniProtKB-UniRule"/>
</dbReference>
<dbReference type="InterPro" id="IPR015413">
    <property type="entry name" value="Methionyl/Leucyl_tRNA_Synth"/>
</dbReference>
<dbReference type="Pfam" id="PF19303">
    <property type="entry name" value="Anticodon_3"/>
    <property type="match status" value="1"/>
</dbReference>
<dbReference type="AlphaFoldDB" id="A0A1I1L2G5"/>
<feature type="short sequence motif" description="'KMSKS' region" evidence="16">
    <location>
        <begin position="367"/>
        <end position="371"/>
    </location>
</feature>
<dbReference type="GO" id="GO:0046872">
    <property type="term" value="F:metal ion binding"/>
    <property type="evidence" value="ECO:0007669"/>
    <property type="project" value="UniProtKB-KW"/>
</dbReference>
<evidence type="ECO:0000256" key="11">
    <source>
        <dbReference type="ARBA" id="ARBA00022840"/>
    </source>
</evidence>
<evidence type="ECO:0000256" key="15">
    <source>
        <dbReference type="ARBA" id="ARBA00047364"/>
    </source>
</evidence>
<dbReference type="GO" id="GO:0005829">
    <property type="term" value="C:cytosol"/>
    <property type="evidence" value="ECO:0007669"/>
    <property type="project" value="TreeGrafter"/>
</dbReference>
<dbReference type="InterPro" id="IPR023458">
    <property type="entry name" value="Met-tRNA_ligase_1"/>
</dbReference>
<dbReference type="InterPro" id="IPR009080">
    <property type="entry name" value="tRNAsynth_Ia_anticodon-bd"/>
</dbReference>
<keyword evidence="9 16" id="KW-0547">Nucleotide-binding</keyword>
<evidence type="ECO:0000256" key="13">
    <source>
        <dbReference type="ARBA" id="ARBA00022917"/>
    </source>
</evidence>
<evidence type="ECO:0000256" key="6">
    <source>
        <dbReference type="ARBA" id="ARBA00022555"/>
    </source>
</evidence>
<feature type="binding site" evidence="16">
    <location>
        <position position="195"/>
    </location>
    <ligand>
        <name>Zn(2+)</name>
        <dbReference type="ChEBI" id="CHEBI:29105"/>
    </ligand>
</feature>
<comment type="subcellular location">
    <subcellularLocation>
        <location evidence="2 16">Cytoplasm</location>
    </subcellularLocation>
</comment>
<dbReference type="NCBIfam" id="TIGR00398">
    <property type="entry name" value="metG"/>
    <property type="match status" value="1"/>
</dbReference>
<dbReference type="FunFam" id="2.40.50.140:FF:000042">
    <property type="entry name" value="Methionine--tRNA ligase"/>
    <property type="match status" value="1"/>
</dbReference>
<dbReference type="GO" id="GO:0000049">
    <property type="term" value="F:tRNA binding"/>
    <property type="evidence" value="ECO:0007669"/>
    <property type="project" value="UniProtKB-UniRule"/>
</dbReference>
<evidence type="ECO:0000256" key="14">
    <source>
        <dbReference type="ARBA" id="ARBA00023146"/>
    </source>
</evidence>
<feature type="binding site" evidence="16">
    <location>
        <position position="370"/>
    </location>
    <ligand>
        <name>ATP</name>
        <dbReference type="ChEBI" id="CHEBI:30616"/>
    </ligand>
</feature>
<dbReference type="SUPFAM" id="SSF50249">
    <property type="entry name" value="Nucleic acid-binding proteins"/>
    <property type="match status" value="1"/>
</dbReference>
<feature type="binding site" evidence="16">
    <location>
        <position position="198"/>
    </location>
    <ligand>
        <name>Zn(2+)</name>
        <dbReference type="ChEBI" id="CHEBI:29105"/>
    </ligand>
</feature>
<dbReference type="PROSITE" id="PS00178">
    <property type="entry name" value="AA_TRNA_LIGASE_I"/>
    <property type="match status" value="1"/>
</dbReference>
<dbReference type="Gene3D" id="2.40.50.140">
    <property type="entry name" value="Nucleic acid-binding proteins"/>
    <property type="match status" value="1"/>
</dbReference>
<dbReference type="FunFam" id="1.10.730.10:FF:000005">
    <property type="entry name" value="Methionine--tRNA ligase"/>
    <property type="match status" value="1"/>
</dbReference>
<dbReference type="EC" id="6.1.1.10" evidence="16"/>
<feature type="binding site" evidence="16">
    <location>
        <position position="182"/>
    </location>
    <ligand>
        <name>Zn(2+)</name>
        <dbReference type="ChEBI" id="CHEBI:29105"/>
    </ligand>
</feature>
<evidence type="ECO:0000256" key="16">
    <source>
        <dbReference type="HAMAP-Rule" id="MF_00098"/>
    </source>
</evidence>
<reference evidence="19" key="1">
    <citation type="submission" date="2016-10" db="EMBL/GenBank/DDBJ databases">
        <authorList>
            <person name="Varghese N."/>
            <person name="Submissions S."/>
        </authorList>
    </citation>
    <scope>NUCLEOTIDE SEQUENCE [LARGE SCALE GENOMIC DNA]</scope>
    <source>
        <strain evidence="19">DSM 23439</strain>
    </source>
</reference>
<dbReference type="InterPro" id="IPR041872">
    <property type="entry name" value="Anticodon_Met"/>
</dbReference>
<dbReference type="GO" id="GO:0004825">
    <property type="term" value="F:methionine-tRNA ligase activity"/>
    <property type="evidence" value="ECO:0007669"/>
    <property type="project" value="UniProtKB-UniRule"/>
</dbReference>
<keyword evidence="6 16" id="KW-0820">tRNA-binding</keyword>
<dbReference type="Pfam" id="PF09334">
    <property type="entry name" value="tRNA-synt_1g"/>
    <property type="match status" value="1"/>
</dbReference>
<dbReference type="Gene3D" id="1.10.730.10">
    <property type="entry name" value="Isoleucyl-tRNA Synthetase, Domain 1"/>
    <property type="match status" value="1"/>
</dbReference>
<feature type="domain" description="TRNA-binding" evidence="17">
    <location>
        <begin position="629"/>
        <end position="729"/>
    </location>
</feature>
<accession>A0A1I1L2G5</accession>
<keyword evidence="10 16" id="KW-0862">Zinc</keyword>
<keyword evidence="8 16" id="KW-0479">Metal-binding</keyword>
<evidence type="ECO:0000313" key="19">
    <source>
        <dbReference type="Proteomes" id="UP000199046"/>
    </source>
</evidence>
<proteinExistence type="inferred from homology"/>
<evidence type="ECO:0000259" key="17">
    <source>
        <dbReference type="PROSITE" id="PS50886"/>
    </source>
</evidence>
<comment type="catalytic activity">
    <reaction evidence="15 16">
        <text>tRNA(Met) + L-methionine + ATP = L-methionyl-tRNA(Met) + AMP + diphosphate</text>
        <dbReference type="Rhea" id="RHEA:13481"/>
        <dbReference type="Rhea" id="RHEA-COMP:9667"/>
        <dbReference type="Rhea" id="RHEA-COMP:9698"/>
        <dbReference type="ChEBI" id="CHEBI:30616"/>
        <dbReference type="ChEBI" id="CHEBI:33019"/>
        <dbReference type="ChEBI" id="CHEBI:57844"/>
        <dbReference type="ChEBI" id="CHEBI:78442"/>
        <dbReference type="ChEBI" id="CHEBI:78530"/>
        <dbReference type="ChEBI" id="CHEBI:456215"/>
        <dbReference type="EC" id="6.1.1.10"/>
    </reaction>
</comment>
<dbReference type="SUPFAM" id="SSF47323">
    <property type="entry name" value="Anticodon-binding domain of a subclass of class I aminoacyl-tRNA synthetases"/>
    <property type="match status" value="1"/>
</dbReference>
<dbReference type="GO" id="GO:0005524">
    <property type="term" value="F:ATP binding"/>
    <property type="evidence" value="ECO:0007669"/>
    <property type="project" value="UniProtKB-UniRule"/>
</dbReference>
<dbReference type="SUPFAM" id="SSF52374">
    <property type="entry name" value="Nucleotidylyl transferase"/>
    <property type="match status" value="1"/>
</dbReference>
<comment type="function">
    <text evidence="1 16">Is required not only for elongation of protein synthesis but also for the initiation of all mRNA translation through initiator tRNA(fMet) aminoacylation.</text>
</comment>
<dbReference type="PRINTS" id="PR01041">
    <property type="entry name" value="TRNASYNTHMET"/>
</dbReference>
<comment type="similarity">
    <text evidence="3 16">Belongs to the class-I aminoacyl-tRNA synthetase family. MetG type 1 subfamily.</text>
</comment>
<dbReference type="Gene3D" id="2.20.28.20">
    <property type="entry name" value="Methionyl-tRNA synthetase, Zn-domain"/>
    <property type="match status" value="1"/>
</dbReference>
<keyword evidence="19" id="KW-1185">Reference proteome</keyword>
<dbReference type="InterPro" id="IPR014729">
    <property type="entry name" value="Rossmann-like_a/b/a_fold"/>
</dbReference>
<dbReference type="CDD" id="cd07957">
    <property type="entry name" value="Anticodon_Ia_Met"/>
    <property type="match status" value="1"/>
</dbReference>
<dbReference type="EMBL" id="FOLY01000004">
    <property type="protein sequence ID" value="SFC64613.1"/>
    <property type="molecule type" value="Genomic_DNA"/>
</dbReference>
<dbReference type="PANTHER" id="PTHR45765">
    <property type="entry name" value="METHIONINE--TRNA LIGASE"/>
    <property type="match status" value="1"/>
</dbReference>
<dbReference type="InterPro" id="IPR012340">
    <property type="entry name" value="NA-bd_OB-fold"/>
</dbReference>
<evidence type="ECO:0000256" key="8">
    <source>
        <dbReference type="ARBA" id="ARBA00022723"/>
    </source>
</evidence>
<name>A0A1I1L2G5_9GAMM</name>
<evidence type="ECO:0000256" key="9">
    <source>
        <dbReference type="ARBA" id="ARBA00022741"/>
    </source>
</evidence>
<evidence type="ECO:0000256" key="5">
    <source>
        <dbReference type="ARBA" id="ARBA00022490"/>
    </source>
</evidence>
<dbReference type="CDD" id="cd02800">
    <property type="entry name" value="tRNA_bind_EcMetRS_like"/>
    <property type="match status" value="1"/>
</dbReference>
<evidence type="ECO:0000256" key="2">
    <source>
        <dbReference type="ARBA" id="ARBA00004496"/>
    </source>
</evidence>
<comment type="subunit">
    <text evidence="4 16">Homodimer.</text>
</comment>
<dbReference type="InterPro" id="IPR029038">
    <property type="entry name" value="MetRS_Zn"/>
</dbReference>
<dbReference type="InterPro" id="IPR014758">
    <property type="entry name" value="Met-tRNA_synth"/>
</dbReference>
<dbReference type="HAMAP" id="MF_00098">
    <property type="entry name" value="Met_tRNA_synth_type1"/>
    <property type="match status" value="1"/>
</dbReference>
<evidence type="ECO:0000256" key="12">
    <source>
        <dbReference type="ARBA" id="ARBA00022884"/>
    </source>
</evidence>
<keyword evidence="14 16" id="KW-0030">Aminoacyl-tRNA synthetase</keyword>
<dbReference type="InterPro" id="IPR004495">
    <property type="entry name" value="Met-tRNA-synth_bsu_C"/>
</dbReference>
<evidence type="ECO:0000313" key="18">
    <source>
        <dbReference type="EMBL" id="SFC64613.1"/>
    </source>
</evidence>
<dbReference type="PANTHER" id="PTHR45765:SF1">
    <property type="entry name" value="METHIONINE--TRNA LIGASE, CYTOPLASMIC"/>
    <property type="match status" value="1"/>
</dbReference>
<evidence type="ECO:0000256" key="10">
    <source>
        <dbReference type="ARBA" id="ARBA00022833"/>
    </source>
</evidence>
<dbReference type="STRING" id="402385.SAMN05421848_2201"/>
<dbReference type="PROSITE" id="PS50886">
    <property type="entry name" value="TRBD"/>
    <property type="match status" value="1"/>
</dbReference>